<reference evidence="1" key="1">
    <citation type="submission" date="2021-03" db="EMBL/GenBank/DDBJ databases">
        <title>Sagittula salina sp. nov. strain M10.9X isolated from the marine waste.</title>
        <authorList>
            <person name="Satari L."/>
            <person name="Molina-Menor E."/>
            <person name="Vidal-Verdu A."/>
            <person name="Pascual J."/>
            <person name="Pereto J."/>
            <person name="Porcar M."/>
        </authorList>
    </citation>
    <scope>NUCLEOTIDE SEQUENCE</scope>
    <source>
        <strain evidence="1">M10.9X</strain>
    </source>
</reference>
<accession>A0A940MNP5</accession>
<comment type="caution">
    <text evidence="1">The sequence shown here is derived from an EMBL/GenBank/DDBJ whole genome shotgun (WGS) entry which is preliminary data.</text>
</comment>
<evidence type="ECO:0000313" key="2">
    <source>
        <dbReference type="Proteomes" id="UP000675940"/>
    </source>
</evidence>
<evidence type="ECO:0000313" key="1">
    <source>
        <dbReference type="EMBL" id="MBP0485260.1"/>
    </source>
</evidence>
<feature type="non-terminal residue" evidence="1">
    <location>
        <position position="1"/>
    </location>
</feature>
<organism evidence="1 2">
    <name type="scientific">Sagittula salina</name>
    <dbReference type="NCBI Taxonomy" id="2820268"/>
    <lineage>
        <taxon>Bacteria</taxon>
        <taxon>Pseudomonadati</taxon>
        <taxon>Pseudomonadota</taxon>
        <taxon>Alphaproteobacteria</taxon>
        <taxon>Rhodobacterales</taxon>
        <taxon>Roseobacteraceae</taxon>
        <taxon>Sagittula</taxon>
    </lineage>
</organism>
<dbReference type="AlphaFoldDB" id="A0A940MNP5"/>
<protein>
    <submittedName>
        <fullName evidence="1">Sulfotransferase</fullName>
    </submittedName>
</protein>
<dbReference type="Proteomes" id="UP000675940">
    <property type="component" value="Unassembled WGS sequence"/>
</dbReference>
<keyword evidence="2" id="KW-1185">Reference proteome</keyword>
<gene>
    <name evidence="1" type="ORF">J5474_22695</name>
</gene>
<feature type="non-terminal residue" evidence="1">
    <location>
        <position position="77"/>
    </location>
</feature>
<sequence length="77" mass="8453">PDLRVVVILREPAARVLSSFSYPQNNLGRIPARVGFADYLAAVQAGAPLTGMVQHPARAYVLARDPEYSRYATWLAP</sequence>
<dbReference type="EMBL" id="JAGISH010000097">
    <property type="protein sequence ID" value="MBP0485260.1"/>
    <property type="molecule type" value="Genomic_DNA"/>
</dbReference>
<name>A0A940MNP5_9RHOB</name>
<proteinExistence type="predicted"/>